<feature type="domain" description="FAD/NAD(P)-binding" evidence="2">
    <location>
        <begin position="335"/>
        <end position="509"/>
    </location>
</feature>
<dbReference type="GO" id="GO:0016491">
    <property type="term" value="F:oxidoreductase activity"/>
    <property type="evidence" value="ECO:0007669"/>
    <property type="project" value="InterPro"/>
</dbReference>
<dbReference type="AlphaFoldDB" id="A0A0E9MSY3"/>
<dbReference type="Pfam" id="PF13450">
    <property type="entry name" value="NAD_binding_8"/>
    <property type="match status" value="1"/>
</dbReference>
<gene>
    <name evidence="4" type="primary">gltD</name>
    <name evidence="4" type="ORF">SCH01S_51_00200</name>
</gene>
<dbReference type="EMBL" id="BBWU01000051">
    <property type="protein sequence ID" value="GAO40689.1"/>
    <property type="molecule type" value="Genomic_DNA"/>
</dbReference>
<dbReference type="Proteomes" id="UP000033202">
    <property type="component" value="Unassembled WGS sequence"/>
</dbReference>
<dbReference type="GO" id="GO:0051536">
    <property type="term" value="F:iron-sulfur cluster binding"/>
    <property type="evidence" value="ECO:0007669"/>
    <property type="project" value="InterPro"/>
</dbReference>
<dbReference type="PANTHER" id="PTHR42783">
    <property type="entry name" value="GLUTAMATE SYNTHASE [NADPH] SMALL CHAIN"/>
    <property type="match status" value="1"/>
</dbReference>
<comment type="caution">
    <text evidence="4">The sequence shown here is derived from an EMBL/GenBank/DDBJ whole genome shotgun (WGS) entry which is preliminary data.</text>
</comment>
<evidence type="ECO:0000313" key="4">
    <source>
        <dbReference type="EMBL" id="GAO40689.1"/>
    </source>
</evidence>
<dbReference type="InterPro" id="IPR023753">
    <property type="entry name" value="FAD/NAD-binding_dom"/>
</dbReference>
<dbReference type="OrthoDB" id="9803192at2"/>
<dbReference type="SUPFAM" id="SSF46548">
    <property type="entry name" value="alpha-helical ferredoxin"/>
    <property type="match status" value="1"/>
</dbReference>
<dbReference type="Gene3D" id="3.50.50.60">
    <property type="entry name" value="FAD/NAD(P)-binding domain"/>
    <property type="match status" value="2"/>
</dbReference>
<organism evidence="4 5">
    <name type="scientific">Sphingomonas changbaiensis NBRC 104936</name>
    <dbReference type="NCBI Taxonomy" id="1219043"/>
    <lineage>
        <taxon>Bacteria</taxon>
        <taxon>Pseudomonadati</taxon>
        <taxon>Pseudomonadota</taxon>
        <taxon>Alphaproteobacteria</taxon>
        <taxon>Sphingomonadales</taxon>
        <taxon>Sphingomonadaceae</taxon>
        <taxon>Sphingomonas</taxon>
    </lineage>
</organism>
<dbReference type="Gene3D" id="1.10.1060.10">
    <property type="entry name" value="Alpha-helical ferredoxin"/>
    <property type="match status" value="1"/>
</dbReference>
<dbReference type="PRINTS" id="PR00419">
    <property type="entry name" value="ADXRDTASE"/>
</dbReference>
<dbReference type="STRING" id="1219043.SCH01S_51_00200"/>
<feature type="domain" description="Dihydroprymidine dehydrogenase" evidence="3">
    <location>
        <begin position="25"/>
        <end position="136"/>
    </location>
</feature>
<dbReference type="RefSeq" id="WP_046349474.1">
    <property type="nucleotide sequence ID" value="NZ_BBWU01000051.1"/>
</dbReference>
<accession>A0A0E9MSY3</accession>
<dbReference type="Pfam" id="PF14691">
    <property type="entry name" value="Fer4_20"/>
    <property type="match status" value="1"/>
</dbReference>
<evidence type="ECO:0000256" key="1">
    <source>
        <dbReference type="SAM" id="MobiDB-lite"/>
    </source>
</evidence>
<evidence type="ECO:0000259" key="3">
    <source>
        <dbReference type="Pfam" id="PF14691"/>
    </source>
</evidence>
<feature type="region of interest" description="Disordered" evidence="1">
    <location>
        <begin position="270"/>
        <end position="303"/>
    </location>
</feature>
<dbReference type="InterPro" id="IPR009051">
    <property type="entry name" value="Helical_ferredxn"/>
</dbReference>
<sequence>MAESPMLTFVGTAQAYPAKRPPELRAEDFHEIAGRYPPAEAEAQSARCSQCGVPYCSVHCPLHNHIPDWLRLTAEGRLQEAYELSNATSTMPEICGRICPQDRLCEGNCVIEFSGHGAVTIGSVEKFITDTAWEEGWVEPLRPGRPTGQSVGIVGAGPAGLTAAEYLRAAGHDVHVYDRHDRAGGLLTYGIPGFKLEKEVVMRRIARLEGGGIVFHLGSEVGGALPFADLRARHDALLIATGVYKPRGVKIPTVIALNPPLQGEVAREARRRGVSGGKLSPAWTPLHQPSAGPPPLSGEDLGGTPSGIVEALDYLIASNRKGFGDRVPAFDNGALNAAGKRVVVIGGGDTAMDCVRTAVRQGAASVKCLYRRDRANMPGSQREVAHAEEEGVEFLWLSAPEAFEAAANGWVSGVRATRMRLGAADASGRRMPEPDVAGGFRLDADLVIKALGFDPEELPAMFGTPELGVTRWGTLRIDHQSMMTSIDGVFAAGDIVRGASLVVWAIRDGRDVAEKMRAWLRGRTISSTRRERIAA</sequence>
<name>A0A0E9MSY3_9SPHN</name>
<dbReference type="SUPFAM" id="SSF51971">
    <property type="entry name" value="Nucleotide-binding domain"/>
    <property type="match status" value="1"/>
</dbReference>
<proteinExistence type="predicted"/>
<evidence type="ECO:0000259" key="2">
    <source>
        <dbReference type="Pfam" id="PF07992"/>
    </source>
</evidence>
<dbReference type="InterPro" id="IPR036188">
    <property type="entry name" value="FAD/NAD-bd_sf"/>
</dbReference>
<evidence type="ECO:0000313" key="5">
    <source>
        <dbReference type="Proteomes" id="UP000033202"/>
    </source>
</evidence>
<dbReference type="InterPro" id="IPR028261">
    <property type="entry name" value="DPD_II"/>
</dbReference>
<dbReference type="PANTHER" id="PTHR42783:SF3">
    <property type="entry name" value="GLUTAMATE SYNTHASE [NADPH] SMALL CHAIN-RELATED"/>
    <property type="match status" value="1"/>
</dbReference>
<reference evidence="4 5" key="1">
    <citation type="submission" date="2015-04" db="EMBL/GenBank/DDBJ databases">
        <title>Whole genome shotgun sequence of Sphingomonas changbaiensis NBRC 104936.</title>
        <authorList>
            <person name="Katano-Makiyama Y."/>
            <person name="Hosoyama A."/>
            <person name="Hashimoto M."/>
            <person name="Noguchi M."/>
            <person name="Tsuchikane K."/>
            <person name="Ohji S."/>
            <person name="Yamazoe A."/>
            <person name="Ichikawa N."/>
            <person name="Kimura A."/>
            <person name="Fujita N."/>
        </authorList>
    </citation>
    <scope>NUCLEOTIDE SEQUENCE [LARGE SCALE GENOMIC DNA]</scope>
    <source>
        <strain evidence="4 5">NBRC 104936</strain>
    </source>
</reference>
<keyword evidence="5" id="KW-1185">Reference proteome</keyword>
<protein>
    <submittedName>
        <fullName evidence="4">Glutamate synthase small subunit</fullName>
    </submittedName>
</protein>
<dbReference type="Pfam" id="PF07992">
    <property type="entry name" value="Pyr_redox_2"/>
    <property type="match status" value="1"/>
</dbReference>